<feature type="compositionally biased region" description="Basic and acidic residues" evidence="4">
    <location>
        <begin position="630"/>
        <end position="643"/>
    </location>
</feature>
<protein>
    <submittedName>
        <fullName evidence="6">DM1 locus, WD repeat containing</fullName>
    </submittedName>
</protein>
<evidence type="ECO:0000256" key="1">
    <source>
        <dbReference type="ARBA" id="ARBA00022574"/>
    </source>
</evidence>
<evidence type="ECO:0000256" key="5">
    <source>
        <dbReference type="SAM" id="SignalP"/>
    </source>
</evidence>
<reference evidence="6" key="3">
    <citation type="submission" date="2025-09" db="UniProtKB">
        <authorList>
            <consortium name="Ensembl"/>
        </authorList>
    </citation>
    <scope>IDENTIFICATION</scope>
    <source>
        <strain evidence="6">Glennie</strain>
    </source>
</reference>
<feature type="compositionally biased region" description="Pro residues" evidence="4">
    <location>
        <begin position="184"/>
        <end position="199"/>
    </location>
</feature>
<dbReference type="PANTHER" id="PTHR14107:SF15">
    <property type="entry name" value="DYSTROPHIA MYOTONICA WD REPEAT-CONTAINING PROTEIN"/>
    <property type="match status" value="1"/>
</dbReference>
<dbReference type="GO" id="GO:0035800">
    <property type="term" value="F:deubiquitinase activator activity"/>
    <property type="evidence" value="ECO:0007669"/>
    <property type="project" value="Ensembl"/>
</dbReference>
<evidence type="ECO:0000256" key="2">
    <source>
        <dbReference type="ARBA" id="ARBA00022737"/>
    </source>
</evidence>
<dbReference type="GO" id="GO:0005737">
    <property type="term" value="C:cytoplasm"/>
    <property type="evidence" value="ECO:0007669"/>
    <property type="project" value="Ensembl"/>
</dbReference>
<dbReference type="GeneTree" id="ENSGT00390000007686"/>
<dbReference type="AlphaFoldDB" id="A0A6I8NT65"/>
<dbReference type="Ensembl" id="ENSOANT00000071719.1">
    <property type="protein sequence ID" value="ENSOANP00000044216.1"/>
    <property type="gene ID" value="ENSOANG00000037436.1"/>
</dbReference>
<dbReference type="Proteomes" id="UP000002279">
    <property type="component" value="Chromosome 5"/>
</dbReference>
<dbReference type="InParanoid" id="A0A6I8NT65"/>
<keyword evidence="7" id="KW-1185">Reference proteome</keyword>
<feature type="region of interest" description="Disordered" evidence="4">
    <location>
        <begin position="626"/>
        <end position="669"/>
    </location>
</feature>
<dbReference type="Bgee" id="ENSOANG00000037436">
    <property type="expression patterns" value="Expressed in endometrium and 8 other cell types or tissues"/>
</dbReference>
<reference evidence="6" key="2">
    <citation type="submission" date="2025-08" db="UniProtKB">
        <authorList>
            <consortium name="Ensembl"/>
        </authorList>
    </citation>
    <scope>IDENTIFICATION</scope>
    <source>
        <strain evidence="6">Glennie</strain>
    </source>
</reference>
<dbReference type="SUPFAM" id="SSF50978">
    <property type="entry name" value="WD40 repeat-like"/>
    <property type="match status" value="1"/>
</dbReference>
<dbReference type="PROSITE" id="PS50082">
    <property type="entry name" value="WD_REPEATS_2"/>
    <property type="match status" value="1"/>
</dbReference>
<feature type="region of interest" description="Disordered" evidence="4">
    <location>
        <begin position="572"/>
        <end position="613"/>
    </location>
</feature>
<dbReference type="SMART" id="SM00320">
    <property type="entry name" value="WD40"/>
    <property type="match status" value="4"/>
</dbReference>
<sequence length="756" mass="79068">MPSSSSLLLLILRMRGWGAGGSRGTVDEGAGPGRAGPGRRCQGPGLRARLLGKRHSGVVARGGPHPGAGRAGPSGAERSGAGRGGPLPAGGAAELGRGGASGRRRRRAGKMAAGAEGGAGPGAALGECPEIKSQFRTREGFYKLLPGEGSRRTAPAPAPAPGPAPGPAPTPGPAAAAASSSSSPTPPAGPGPGPGPGPALPAVRLSLVRLGEPDPAPPGEQPLPLAEPGDRVCFNLGRELYFYPGCCRRGGQRPIDLNKPIDKRIYKGTQPTCHDFNQFTAATETISLLVGFSAGQVQYLDLIKKETSKLFNEERLIDKTKVTYLKWLPAQESLFLASHASGHLYLYDVGRACGPAPPQYSLLKQGEGFAVYTAKGKGPRNPLVKWAVGEGPLNEFAFSPDGGHLACVSQDGCLRVFHFDSMLLQGLMKSYFGGLLCVCWSPDGRYVVTGGEDDLVTVWSFAEGRVVARGHGHKSWVNAVAFDPYTSRGEGAAEEEEERERQEEEDEERDGSEDEPGEEREDRSASARPPEPGGRRGPAVTYRFGSAGQDTQFCLWDLTEDVLFPHPPLARPRALTGPLPRPLPLPRSLSRSNSLPHPAVGGAGKGPGAEAGAGTAALSIGRFATLTPQERGDKGAGAADREHKRYHSLGNISRGGADKANGPAPRSRLDPAKVLGTALCPRIHEVPLLEPLVCKKIAQERLTVLLFLEDCIITACQGGLICTWARPGKAVSPGRGGGGWGGGGRRRGSVPSPPRL</sequence>
<dbReference type="Pfam" id="PF00400">
    <property type="entry name" value="WD40"/>
    <property type="match status" value="2"/>
</dbReference>
<proteinExistence type="predicted"/>
<dbReference type="PROSITE" id="PS50294">
    <property type="entry name" value="WD_REPEATS_REGION"/>
    <property type="match status" value="1"/>
</dbReference>
<feature type="compositionally biased region" description="Gly residues" evidence="4">
    <location>
        <begin position="601"/>
        <end position="611"/>
    </location>
</feature>
<feature type="compositionally biased region" description="Pro residues" evidence="4">
    <location>
        <begin position="156"/>
        <end position="172"/>
    </location>
</feature>
<feature type="chain" id="PRO_5026245883" evidence="5">
    <location>
        <begin position="19"/>
        <end position="756"/>
    </location>
</feature>
<evidence type="ECO:0000313" key="6">
    <source>
        <dbReference type="Ensembl" id="ENSOANP00000044216.1"/>
    </source>
</evidence>
<keyword evidence="2" id="KW-0677">Repeat</keyword>
<feature type="compositionally biased region" description="Gly residues" evidence="4">
    <location>
        <begin position="734"/>
        <end position="743"/>
    </location>
</feature>
<feature type="region of interest" description="Disordered" evidence="4">
    <location>
        <begin position="731"/>
        <end position="756"/>
    </location>
</feature>
<reference evidence="6 7" key="1">
    <citation type="journal article" date="2008" name="Nature">
        <title>Genome analysis of the platypus reveals unique signatures of evolution.</title>
        <authorList>
            <person name="Warren W.C."/>
            <person name="Hillier L.W."/>
            <person name="Marshall Graves J.A."/>
            <person name="Birney E."/>
            <person name="Ponting C.P."/>
            <person name="Grutzner F."/>
            <person name="Belov K."/>
            <person name="Miller W."/>
            <person name="Clarke L."/>
            <person name="Chinwalla A.T."/>
            <person name="Yang S.P."/>
            <person name="Heger A."/>
            <person name="Locke D.P."/>
            <person name="Miethke P."/>
            <person name="Waters P.D."/>
            <person name="Veyrunes F."/>
            <person name="Fulton L."/>
            <person name="Fulton B."/>
            <person name="Graves T."/>
            <person name="Wallis J."/>
            <person name="Puente X.S."/>
            <person name="Lopez-Otin C."/>
            <person name="Ordonez G.R."/>
            <person name="Eichler E.E."/>
            <person name="Chen L."/>
            <person name="Cheng Z."/>
            <person name="Deakin J.E."/>
            <person name="Alsop A."/>
            <person name="Thompson K."/>
            <person name="Kirby P."/>
            <person name="Papenfuss A.T."/>
            <person name="Wakefield M.J."/>
            <person name="Olender T."/>
            <person name="Lancet D."/>
            <person name="Huttley G.A."/>
            <person name="Smit A.F."/>
            <person name="Pask A."/>
            <person name="Temple-Smith P."/>
            <person name="Batzer M.A."/>
            <person name="Walker J.A."/>
            <person name="Konkel M.K."/>
            <person name="Harris R.S."/>
            <person name="Whittington C.M."/>
            <person name="Wong E.S."/>
            <person name="Gemmell N.J."/>
            <person name="Buschiazzo E."/>
            <person name="Vargas Jentzsch I.M."/>
            <person name="Merkel A."/>
            <person name="Schmitz J."/>
            <person name="Zemann A."/>
            <person name="Churakov G."/>
            <person name="Kriegs J.O."/>
            <person name="Brosius J."/>
            <person name="Murchison E.P."/>
            <person name="Sachidanandam R."/>
            <person name="Smith C."/>
            <person name="Hannon G.J."/>
            <person name="Tsend-Ayush E."/>
            <person name="McMillan D."/>
            <person name="Attenborough R."/>
            <person name="Rens W."/>
            <person name="Ferguson-Smith M."/>
            <person name="Lefevre C.M."/>
            <person name="Sharp J.A."/>
            <person name="Nicholas K.R."/>
            <person name="Ray D.A."/>
            <person name="Kube M."/>
            <person name="Reinhardt R."/>
            <person name="Pringle T.H."/>
            <person name="Taylor J."/>
            <person name="Jones R.C."/>
            <person name="Nixon B."/>
            <person name="Dacheux J.L."/>
            <person name="Niwa H."/>
            <person name="Sekita Y."/>
            <person name="Huang X."/>
            <person name="Stark A."/>
            <person name="Kheradpour P."/>
            <person name="Kellis M."/>
            <person name="Flicek P."/>
            <person name="Chen Y."/>
            <person name="Webber C."/>
            <person name="Hardison R."/>
            <person name="Nelson J."/>
            <person name="Hallsworth-Pepin K."/>
            <person name="Delehaunty K."/>
            <person name="Markovic C."/>
            <person name="Minx P."/>
            <person name="Feng Y."/>
            <person name="Kremitzki C."/>
            <person name="Mitreva M."/>
            <person name="Glasscock J."/>
            <person name="Wylie T."/>
            <person name="Wohldmann P."/>
            <person name="Thiru P."/>
            <person name="Nhan M.N."/>
            <person name="Pohl C.S."/>
            <person name="Smith S.M."/>
            <person name="Hou S."/>
            <person name="Nefedov M."/>
            <person name="de Jong P.J."/>
            <person name="Renfree M.B."/>
            <person name="Mardis E.R."/>
            <person name="Wilson R.K."/>
        </authorList>
    </citation>
    <scope>NUCLEOTIDE SEQUENCE [LARGE SCALE GENOMIC DNA]</scope>
    <source>
        <strain evidence="6 7">Glennie</strain>
    </source>
</reference>
<gene>
    <name evidence="6" type="primary">DMWD</name>
</gene>
<accession>A0A6I8NT65</accession>
<dbReference type="InterPro" id="IPR036322">
    <property type="entry name" value="WD40_repeat_dom_sf"/>
</dbReference>
<evidence type="ECO:0000256" key="4">
    <source>
        <dbReference type="SAM" id="MobiDB-lite"/>
    </source>
</evidence>
<feature type="signal peptide" evidence="5">
    <location>
        <begin position="1"/>
        <end position="18"/>
    </location>
</feature>
<dbReference type="FunCoup" id="A0A6I8NT65">
    <property type="interactions" value="394"/>
</dbReference>
<feature type="region of interest" description="Disordered" evidence="4">
    <location>
        <begin position="145"/>
        <end position="201"/>
    </location>
</feature>
<dbReference type="GO" id="GO:0005634">
    <property type="term" value="C:nucleus"/>
    <property type="evidence" value="ECO:0007669"/>
    <property type="project" value="Ensembl"/>
</dbReference>
<feature type="compositionally biased region" description="Acidic residues" evidence="4">
    <location>
        <begin position="492"/>
        <end position="519"/>
    </location>
</feature>
<keyword evidence="5" id="KW-0732">Signal</keyword>
<keyword evidence="1 3" id="KW-0853">WD repeat</keyword>
<dbReference type="InterPro" id="IPR001680">
    <property type="entry name" value="WD40_rpt"/>
</dbReference>
<evidence type="ECO:0000256" key="3">
    <source>
        <dbReference type="PROSITE-ProRule" id="PRU00221"/>
    </source>
</evidence>
<name>A0A6I8NT65_ORNAN</name>
<dbReference type="Gene3D" id="2.130.10.10">
    <property type="entry name" value="YVTN repeat-like/Quinoprotein amine dehydrogenase"/>
    <property type="match status" value="1"/>
</dbReference>
<evidence type="ECO:0000313" key="7">
    <source>
        <dbReference type="Proteomes" id="UP000002279"/>
    </source>
</evidence>
<feature type="region of interest" description="Disordered" evidence="4">
    <location>
        <begin position="487"/>
        <end position="543"/>
    </location>
</feature>
<feature type="region of interest" description="Disordered" evidence="4">
    <location>
        <begin position="18"/>
        <end position="131"/>
    </location>
</feature>
<feature type="repeat" description="WD" evidence="3">
    <location>
        <begin position="428"/>
        <end position="469"/>
    </location>
</feature>
<dbReference type="InterPro" id="IPR051362">
    <property type="entry name" value="WD_repeat_creC_regulators"/>
</dbReference>
<feature type="compositionally biased region" description="Low complexity" evidence="4">
    <location>
        <begin position="586"/>
        <end position="600"/>
    </location>
</feature>
<feature type="compositionally biased region" description="Low complexity" evidence="4">
    <location>
        <begin position="173"/>
        <end position="183"/>
    </location>
</feature>
<organism evidence="6 7">
    <name type="scientific">Ornithorhynchus anatinus</name>
    <name type="common">Duckbill platypus</name>
    <dbReference type="NCBI Taxonomy" id="9258"/>
    <lineage>
        <taxon>Eukaryota</taxon>
        <taxon>Metazoa</taxon>
        <taxon>Chordata</taxon>
        <taxon>Craniata</taxon>
        <taxon>Vertebrata</taxon>
        <taxon>Euteleostomi</taxon>
        <taxon>Mammalia</taxon>
        <taxon>Monotremata</taxon>
        <taxon>Ornithorhynchidae</taxon>
        <taxon>Ornithorhynchus</taxon>
    </lineage>
</organism>
<dbReference type="PANTHER" id="PTHR14107">
    <property type="entry name" value="WD REPEAT PROTEIN"/>
    <property type="match status" value="1"/>
</dbReference>
<dbReference type="InterPro" id="IPR015943">
    <property type="entry name" value="WD40/YVTN_repeat-like_dom_sf"/>
</dbReference>